<dbReference type="SUPFAM" id="SSF48008">
    <property type="entry name" value="GntR ligand-binding domain-like"/>
    <property type="match status" value="1"/>
</dbReference>
<evidence type="ECO:0000313" key="9">
    <source>
        <dbReference type="Proteomes" id="UP000199600"/>
    </source>
</evidence>
<dbReference type="GO" id="GO:0003700">
    <property type="term" value="F:DNA-binding transcription factor activity"/>
    <property type="evidence" value="ECO:0007669"/>
    <property type="project" value="InterPro"/>
</dbReference>
<organism evidence="8 9">
    <name type="scientific">Candidatus Propionivibrio aalborgensis</name>
    <dbReference type="NCBI Taxonomy" id="1860101"/>
    <lineage>
        <taxon>Bacteria</taxon>
        <taxon>Pseudomonadati</taxon>
        <taxon>Pseudomonadota</taxon>
        <taxon>Betaproteobacteria</taxon>
        <taxon>Rhodocyclales</taxon>
        <taxon>Rhodocyclaceae</taxon>
        <taxon>Propionivibrio</taxon>
    </lineage>
</organism>
<dbReference type="EMBL" id="FLQY01000403">
    <property type="protein sequence ID" value="SBT11250.1"/>
    <property type="molecule type" value="Genomic_DNA"/>
</dbReference>
<dbReference type="InterPro" id="IPR036388">
    <property type="entry name" value="WH-like_DNA-bd_sf"/>
</dbReference>
<keyword evidence="9" id="KW-1185">Reference proteome</keyword>
<dbReference type="InterPro" id="IPR008920">
    <property type="entry name" value="TF_FadR/GntR_C"/>
</dbReference>
<dbReference type="SUPFAM" id="SSF46785">
    <property type="entry name" value="Winged helix' DNA-binding domain"/>
    <property type="match status" value="1"/>
</dbReference>
<dbReference type="CDD" id="cd07377">
    <property type="entry name" value="WHTH_GntR"/>
    <property type="match status" value="1"/>
</dbReference>
<evidence type="ECO:0000256" key="2">
    <source>
        <dbReference type="ARBA" id="ARBA00023015"/>
    </source>
</evidence>
<dbReference type="InterPro" id="IPR036390">
    <property type="entry name" value="WH_DNA-bd_sf"/>
</dbReference>
<feature type="domain" description="HTH gntR-type" evidence="7">
    <location>
        <begin position="4"/>
        <end position="72"/>
    </location>
</feature>
<evidence type="ECO:0000256" key="3">
    <source>
        <dbReference type="ARBA" id="ARBA00023125"/>
    </source>
</evidence>
<dbReference type="Pfam" id="PF07729">
    <property type="entry name" value="FCD"/>
    <property type="match status" value="1"/>
</dbReference>
<evidence type="ECO:0000256" key="6">
    <source>
        <dbReference type="ARBA" id="ARBA00039592"/>
    </source>
</evidence>
<dbReference type="AlphaFoldDB" id="A0A1A8Y290"/>
<evidence type="ECO:0000259" key="7">
    <source>
        <dbReference type="PROSITE" id="PS50949"/>
    </source>
</evidence>
<gene>
    <name evidence="8" type="ORF">PROAA_970011</name>
</gene>
<name>A0A1A8Y290_9RHOO</name>
<dbReference type="InterPro" id="IPR011711">
    <property type="entry name" value="GntR_C"/>
</dbReference>
<dbReference type="PROSITE" id="PS50949">
    <property type="entry name" value="HTH_GNTR"/>
    <property type="match status" value="1"/>
</dbReference>
<evidence type="ECO:0000313" key="8">
    <source>
        <dbReference type="EMBL" id="SBT11250.1"/>
    </source>
</evidence>
<sequence>MVHSSVTEEIQRELETRLLNGSWTVGTRLPAERILAETLGVSRNSLRVAIFSLKARGLLVSKWGSGVFVTDRLQGIISSPWRQLVADHPDLRWDTLEFRRELEGATAHYAALRADKSDLKKIEGIIKRLNKAYDTGATREEHKADADFHEAIAEASHNSMFLYLHAGILRLLGEHISLNLQALEDPSGKVTNQLRQQHLDIWHAIRRRQPDAARQAMLAHIDFTRSELASRDI</sequence>
<dbReference type="RefSeq" id="WP_186412787.1">
    <property type="nucleotide sequence ID" value="NZ_FLQY01000403.1"/>
</dbReference>
<dbReference type="GO" id="GO:0003677">
    <property type="term" value="F:DNA binding"/>
    <property type="evidence" value="ECO:0007669"/>
    <property type="project" value="UniProtKB-KW"/>
</dbReference>
<reference evidence="8 9" key="1">
    <citation type="submission" date="2016-06" db="EMBL/GenBank/DDBJ databases">
        <authorList>
            <person name="Kjaerup R.B."/>
            <person name="Dalgaard T.S."/>
            <person name="Juul-Madsen H.R."/>
        </authorList>
    </citation>
    <scope>NUCLEOTIDE SEQUENCE [LARGE SCALE GENOMIC DNA]</scope>
    <source>
        <strain evidence="8">2</strain>
    </source>
</reference>
<dbReference type="Pfam" id="PF00392">
    <property type="entry name" value="GntR"/>
    <property type="match status" value="1"/>
</dbReference>
<dbReference type="SMART" id="SM00345">
    <property type="entry name" value="HTH_GNTR"/>
    <property type="match status" value="1"/>
</dbReference>
<evidence type="ECO:0000256" key="4">
    <source>
        <dbReference type="ARBA" id="ARBA00023163"/>
    </source>
</evidence>
<dbReference type="InterPro" id="IPR000524">
    <property type="entry name" value="Tscrpt_reg_HTH_GntR"/>
</dbReference>
<evidence type="ECO:0000256" key="1">
    <source>
        <dbReference type="ARBA" id="ARBA00022491"/>
    </source>
</evidence>
<keyword evidence="3" id="KW-0238">DNA-binding</keyword>
<dbReference type="SMART" id="SM00895">
    <property type="entry name" value="FCD"/>
    <property type="match status" value="1"/>
</dbReference>
<protein>
    <recommendedName>
        <fullName evidence="6">Pyruvate dehydrogenase complex repressor</fullName>
    </recommendedName>
</protein>
<accession>A0A1A8Y290</accession>
<keyword evidence="2" id="KW-0805">Transcription regulation</keyword>
<comment type="function">
    <text evidence="5">Transcriptional repressor for the pyruvate dehydrogenase complex genes aceEF and lpd.</text>
</comment>
<dbReference type="Gene3D" id="1.20.120.530">
    <property type="entry name" value="GntR ligand-binding domain-like"/>
    <property type="match status" value="1"/>
</dbReference>
<dbReference type="Proteomes" id="UP000199600">
    <property type="component" value="Unassembled WGS sequence"/>
</dbReference>
<proteinExistence type="predicted"/>
<evidence type="ECO:0000256" key="5">
    <source>
        <dbReference type="ARBA" id="ARBA00037357"/>
    </source>
</evidence>
<keyword evidence="1" id="KW-0678">Repressor</keyword>
<dbReference type="PANTHER" id="PTHR43537:SF34">
    <property type="entry name" value="PYRUVATE DEHYDROGENASE COMPLEX REPRESSOR"/>
    <property type="match status" value="1"/>
</dbReference>
<dbReference type="PRINTS" id="PR00035">
    <property type="entry name" value="HTHGNTR"/>
</dbReference>
<dbReference type="PANTHER" id="PTHR43537">
    <property type="entry name" value="TRANSCRIPTIONAL REGULATOR, GNTR FAMILY"/>
    <property type="match status" value="1"/>
</dbReference>
<dbReference type="Gene3D" id="1.10.10.10">
    <property type="entry name" value="Winged helix-like DNA-binding domain superfamily/Winged helix DNA-binding domain"/>
    <property type="match status" value="1"/>
</dbReference>
<keyword evidence="4" id="KW-0804">Transcription</keyword>